<dbReference type="PROSITE" id="PS50977">
    <property type="entry name" value="HTH_TETR_2"/>
    <property type="match status" value="1"/>
</dbReference>
<keyword evidence="1" id="KW-0678">Repressor</keyword>
<evidence type="ECO:0000313" key="7">
    <source>
        <dbReference type="EMBL" id="SMF68276.1"/>
    </source>
</evidence>
<feature type="domain" description="HTH tetR-type" evidence="6">
    <location>
        <begin position="9"/>
        <end position="69"/>
    </location>
</feature>
<name>A0A1X7GDN3_TRICW</name>
<evidence type="ECO:0000256" key="5">
    <source>
        <dbReference type="PROSITE-ProRule" id="PRU00335"/>
    </source>
</evidence>
<dbReference type="AlphaFoldDB" id="A0A1X7GDN3"/>
<dbReference type="InterPro" id="IPR036271">
    <property type="entry name" value="Tet_transcr_reg_TetR-rel_C_sf"/>
</dbReference>
<accession>A0A1X7GDN3</accession>
<dbReference type="SUPFAM" id="SSF48498">
    <property type="entry name" value="Tetracyclin repressor-like, C-terminal domain"/>
    <property type="match status" value="1"/>
</dbReference>
<evidence type="ECO:0000256" key="4">
    <source>
        <dbReference type="ARBA" id="ARBA00023163"/>
    </source>
</evidence>
<dbReference type="Gene3D" id="1.10.357.10">
    <property type="entry name" value="Tetracycline Repressor, domain 2"/>
    <property type="match status" value="1"/>
</dbReference>
<sequence length="186" mass="19921">MRVSREQVAENRQKILAVAGRLFRERGFDGVTVADVMHAAGLTHGGFYGYFKSKDDLIAHTLEHVMAQGAQGEADLVRYAARYLSPAHRDNVAQGCPIAALGAEAARQTPGTRAALAAGLKNQIERFAREMSEADPAAARRAAIGSWAAMVGAMLFARLSDDAALSDEVLSETYAWIAEHTKHAGA</sequence>
<proteinExistence type="predicted"/>
<dbReference type="GO" id="GO:0003677">
    <property type="term" value="F:DNA binding"/>
    <property type="evidence" value="ECO:0007669"/>
    <property type="project" value="UniProtKB-UniRule"/>
</dbReference>
<dbReference type="PANTHER" id="PTHR47506">
    <property type="entry name" value="TRANSCRIPTIONAL REGULATORY PROTEIN"/>
    <property type="match status" value="1"/>
</dbReference>
<feature type="DNA-binding region" description="H-T-H motif" evidence="5">
    <location>
        <begin position="32"/>
        <end position="51"/>
    </location>
</feature>
<dbReference type="RefSeq" id="WP_085229672.1">
    <property type="nucleotide sequence ID" value="NZ_BSQD01000008.1"/>
</dbReference>
<dbReference type="OrthoDB" id="9798857at2"/>
<dbReference type="SUPFAM" id="SSF46689">
    <property type="entry name" value="Homeodomain-like"/>
    <property type="match status" value="1"/>
</dbReference>
<dbReference type="GeneID" id="95552752"/>
<evidence type="ECO:0000313" key="8">
    <source>
        <dbReference type="Proteomes" id="UP000192911"/>
    </source>
</evidence>
<dbReference type="PROSITE" id="PS01081">
    <property type="entry name" value="HTH_TETR_1"/>
    <property type="match status" value="1"/>
</dbReference>
<evidence type="ECO:0000259" key="6">
    <source>
        <dbReference type="PROSITE" id="PS50977"/>
    </source>
</evidence>
<dbReference type="InterPro" id="IPR023772">
    <property type="entry name" value="DNA-bd_HTH_TetR-type_CS"/>
</dbReference>
<keyword evidence="4" id="KW-0804">Transcription</keyword>
<keyword evidence="3 5" id="KW-0238">DNA-binding</keyword>
<reference evidence="8" key="1">
    <citation type="submission" date="2017-04" db="EMBL/GenBank/DDBJ databases">
        <authorList>
            <person name="Varghese N."/>
            <person name="Submissions S."/>
        </authorList>
    </citation>
    <scope>NUCLEOTIDE SEQUENCE [LARGE SCALE GENOMIC DNA]</scope>
    <source>
        <strain evidence="8">Ballard 720</strain>
    </source>
</reference>
<dbReference type="Pfam" id="PF16925">
    <property type="entry name" value="TetR_C_13"/>
    <property type="match status" value="1"/>
</dbReference>
<dbReference type="PRINTS" id="PR00455">
    <property type="entry name" value="HTHTETR"/>
</dbReference>
<dbReference type="STRING" id="28094.SAMN06295900_11567"/>
<dbReference type="InterPro" id="IPR001647">
    <property type="entry name" value="HTH_TetR"/>
</dbReference>
<dbReference type="Pfam" id="PF00440">
    <property type="entry name" value="TetR_N"/>
    <property type="match status" value="1"/>
</dbReference>
<dbReference type="InterPro" id="IPR009057">
    <property type="entry name" value="Homeodomain-like_sf"/>
</dbReference>
<dbReference type="EMBL" id="FXAH01000015">
    <property type="protein sequence ID" value="SMF68276.1"/>
    <property type="molecule type" value="Genomic_DNA"/>
</dbReference>
<evidence type="ECO:0000256" key="3">
    <source>
        <dbReference type="ARBA" id="ARBA00023125"/>
    </source>
</evidence>
<keyword evidence="8" id="KW-1185">Reference proteome</keyword>
<dbReference type="Proteomes" id="UP000192911">
    <property type="component" value="Unassembled WGS sequence"/>
</dbReference>
<dbReference type="PANTHER" id="PTHR47506:SF7">
    <property type="entry name" value="TRANSCRIPTIONAL REGULATORY PROTEIN"/>
    <property type="match status" value="1"/>
</dbReference>
<dbReference type="InterPro" id="IPR011075">
    <property type="entry name" value="TetR_C"/>
</dbReference>
<gene>
    <name evidence="7" type="ORF">SAMN06295900_11567</name>
</gene>
<protein>
    <submittedName>
        <fullName evidence="7">Transcriptional regulator, TetR family</fullName>
    </submittedName>
</protein>
<evidence type="ECO:0000256" key="2">
    <source>
        <dbReference type="ARBA" id="ARBA00023015"/>
    </source>
</evidence>
<keyword evidence="2" id="KW-0805">Transcription regulation</keyword>
<evidence type="ECO:0000256" key="1">
    <source>
        <dbReference type="ARBA" id="ARBA00022491"/>
    </source>
</evidence>
<dbReference type="Gene3D" id="1.10.10.60">
    <property type="entry name" value="Homeodomain-like"/>
    <property type="match status" value="1"/>
</dbReference>
<organism evidence="7 8">
    <name type="scientific">Trinickia caryophylli</name>
    <name type="common">Paraburkholderia caryophylli</name>
    <dbReference type="NCBI Taxonomy" id="28094"/>
    <lineage>
        <taxon>Bacteria</taxon>
        <taxon>Pseudomonadati</taxon>
        <taxon>Pseudomonadota</taxon>
        <taxon>Betaproteobacteria</taxon>
        <taxon>Burkholderiales</taxon>
        <taxon>Burkholderiaceae</taxon>
        <taxon>Trinickia</taxon>
    </lineage>
</organism>